<reference evidence="9 10" key="1">
    <citation type="submission" date="2018-10" db="EMBL/GenBank/DDBJ databases">
        <title>Paraburkholderia sp. 7MK8-2, isolated from soil.</title>
        <authorList>
            <person name="Gao Z.-H."/>
            <person name="Qiu L.-H."/>
        </authorList>
    </citation>
    <scope>NUCLEOTIDE SEQUENCE [LARGE SCALE GENOMIC DNA]</scope>
    <source>
        <strain evidence="9 10">7MK8-2</strain>
    </source>
</reference>
<name>A0A494XW46_9BURK</name>
<evidence type="ECO:0000256" key="5">
    <source>
        <dbReference type="ARBA" id="ARBA00022989"/>
    </source>
</evidence>
<dbReference type="Pfam" id="PF09594">
    <property type="entry name" value="GT87"/>
    <property type="match status" value="1"/>
</dbReference>
<feature type="transmembrane region" description="Helical" evidence="8">
    <location>
        <begin position="54"/>
        <end position="72"/>
    </location>
</feature>
<feature type="transmembrane region" description="Helical" evidence="8">
    <location>
        <begin position="156"/>
        <end position="176"/>
    </location>
</feature>
<evidence type="ECO:0000256" key="1">
    <source>
        <dbReference type="ARBA" id="ARBA00004651"/>
    </source>
</evidence>
<evidence type="ECO:0000256" key="3">
    <source>
        <dbReference type="ARBA" id="ARBA00022679"/>
    </source>
</evidence>
<evidence type="ECO:0000313" key="10">
    <source>
        <dbReference type="Proteomes" id="UP000280434"/>
    </source>
</evidence>
<feature type="transmembrane region" description="Helical" evidence="8">
    <location>
        <begin position="24"/>
        <end position="42"/>
    </location>
</feature>
<keyword evidence="2" id="KW-1003">Cell membrane</keyword>
<comment type="caution">
    <text evidence="9">The sequence shown here is derived from an EMBL/GenBank/DDBJ whole genome shotgun (WGS) entry which is preliminary data.</text>
</comment>
<dbReference type="Proteomes" id="UP000280434">
    <property type="component" value="Unassembled WGS sequence"/>
</dbReference>
<keyword evidence="6 8" id="KW-0472">Membrane</keyword>
<feature type="transmembrane region" description="Helical" evidence="8">
    <location>
        <begin position="342"/>
        <end position="361"/>
    </location>
</feature>
<organism evidence="9 10">
    <name type="scientific">Trinickia fusca</name>
    <dbReference type="NCBI Taxonomy" id="2419777"/>
    <lineage>
        <taxon>Bacteria</taxon>
        <taxon>Pseudomonadati</taxon>
        <taxon>Pseudomonadota</taxon>
        <taxon>Betaproteobacteria</taxon>
        <taxon>Burkholderiales</taxon>
        <taxon>Burkholderiaceae</taxon>
        <taxon>Trinickia</taxon>
    </lineage>
</organism>
<dbReference type="AlphaFoldDB" id="A0A494XW46"/>
<evidence type="ECO:0000256" key="4">
    <source>
        <dbReference type="ARBA" id="ARBA00022692"/>
    </source>
</evidence>
<dbReference type="EMBL" id="RBZV01000001">
    <property type="protein sequence ID" value="RKP52299.1"/>
    <property type="molecule type" value="Genomic_DNA"/>
</dbReference>
<evidence type="ECO:0000256" key="7">
    <source>
        <dbReference type="ARBA" id="ARBA00024033"/>
    </source>
</evidence>
<feature type="transmembrane region" description="Helical" evidence="8">
    <location>
        <begin position="196"/>
        <end position="220"/>
    </location>
</feature>
<feature type="transmembrane region" description="Helical" evidence="8">
    <location>
        <begin position="111"/>
        <end position="144"/>
    </location>
</feature>
<dbReference type="OrthoDB" id="8962495at2"/>
<protein>
    <submittedName>
        <fullName evidence="9">DUF2029 domain-containing protein</fullName>
    </submittedName>
</protein>
<keyword evidence="5 8" id="KW-1133">Transmembrane helix</keyword>
<comment type="similarity">
    <text evidence="7">Belongs to the glycosyltransferase 87 family.</text>
</comment>
<evidence type="ECO:0000313" key="9">
    <source>
        <dbReference type="EMBL" id="RKP52299.1"/>
    </source>
</evidence>
<feature type="transmembrane region" description="Helical" evidence="8">
    <location>
        <begin position="381"/>
        <end position="403"/>
    </location>
</feature>
<evidence type="ECO:0000256" key="8">
    <source>
        <dbReference type="SAM" id="Phobius"/>
    </source>
</evidence>
<accession>A0A494XW46</accession>
<keyword evidence="4 8" id="KW-0812">Transmembrane</keyword>
<keyword evidence="10" id="KW-1185">Reference proteome</keyword>
<evidence type="ECO:0000256" key="6">
    <source>
        <dbReference type="ARBA" id="ARBA00023136"/>
    </source>
</evidence>
<evidence type="ECO:0000256" key="2">
    <source>
        <dbReference type="ARBA" id="ARBA00022475"/>
    </source>
</evidence>
<dbReference type="InterPro" id="IPR018584">
    <property type="entry name" value="GT87"/>
</dbReference>
<proteinExistence type="inferred from homology"/>
<comment type="subcellular location">
    <subcellularLocation>
        <location evidence="1">Cell membrane</location>
        <topology evidence="1">Multi-pass membrane protein</topology>
    </subcellularLocation>
</comment>
<dbReference type="GO" id="GO:0016758">
    <property type="term" value="F:hexosyltransferase activity"/>
    <property type="evidence" value="ECO:0007669"/>
    <property type="project" value="InterPro"/>
</dbReference>
<feature type="transmembrane region" description="Helical" evidence="8">
    <location>
        <begin position="293"/>
        <end position="313"/>
    </location>
</feature>
<sequence>MAVCERSVDTHEQHAAGWLTKQRMVIYSGTILVLYALFLLAWVGASRGFTSEPIARPGVDFSVFWAASYLMLHGSPWQAYDHVAFATAEQTLFAHFGKADFLPWLYPPTYLLVVTPLALLPFAVSHVMFVTGSIVVFVLGTLRVSGLASVAGGSRVAAFLVAACPCVFVTSVFGQNALLTATAAAFAVRWLHARPVWAGLCIAFLTVKPQMGIAFPFVLMAVGAWRVFTVAALGSGAFALVSVLVGGGIRSIQGFLVNTRFAREHILEHSVRFHLASPTAFAALRLANVPLTFAYLGQGFVAVVAIVAACLVWRRSQEASLRAAALVTATLLANPYLWHYELAWLGVALACMAAIGLSQGWRRGEQLLLAMAWLLPLYEFFNPGVMLPQIGPLVLLALLWALVRRVQCIA</sequence>
<feature type="transmembrane region" description="Helical" evidence="8">
    <location>
        <begin position="227"/>
        <end position="249"/>
    </location>
</feature>
<gene>
    <name evidence="9" type="ORF">D7S89_01845</name>
</gene>
<keyword evidence="3" id="KW-0808">Transferase</keyword>
<dbReference type="GO" id="GO:0005886">
    <property type="term" value="C:plasma membrane"/>
    <property type="evidence" value="ECO:0007669"/>
    <property type="project" value="UniProtKB-SubCell"/>
</dbReference>